<feature type="domain" description="Pyridoxamine 5'-phosphate oxidase N-terminal" evidence="2">
    <location>
        <begin position="13"/>
        <end position="144"/>
    </location>
</feature>
<dbReference type="SUPFAM" id="SSF50475">
    <property type="entry name" value="FMN-binding split barrel"/>
    <property type="match status" value="1"/>
</dbReference>
<name>A0ABT8TMF5_9ACTN</name>
<dbReference type="InterPro" id="IPR011576">
    <property type="entry name" value="Pyridox_Oxase_N"/>
</dbReference>
<evidence type="ECO:0000256" key="1">
    <source>
        <dbReference type="ARBA" id="ARBA00023002"/>
    </source>
</evidence>
<dbReference type="NCBIfam" id="TIGR03618">
    <property type="entry name" value="Rv1155_F420"/>
    <property type="match status" value="1"/>
</dbReference>
<gene>
    <name evidence="3" type="ORF">QWJ41_05435</name>
</gene>
<dbReference type="EMBL" id="JAULSC010000003">
    <property type="protein sequence ID" value="MDO3395150.1"/>
    <property type="molecule type" value="Genomic_DNA"/>
</dbReference>
<evidence type="ECO:0000313" key="3">
    <source>
        <dbReference type="EMBL" id="MDO3395150.1"/>
    </source>
</evidence>
<proteinExistence type="predicted"/>
<dbReference type="InterPro" id="IPR052019">
    <property type="entry name" value="F420H2_bilvrd_red/Heme_oxyg"/>
</dbReference>
<organism evidence="3 4">
    <name type="scientific">Nocardioides cremeus</name>
    <dbReference type="NCBI Taxonomy" id="3058044"/>
    <lineage>
        <taxon>Bacteria</taxon>
        <taxon>Bacillati</taxon>
        <taxon>Actinomycetota</taxon>
        <taxon>Actinomycetes</taxon>
        <taxon>Propionibacteriales</taxon>
        <taxon>Nocardioidaceae</taxon>
        <taxon>Nocardioides</taxon>
    </lineage>
</organism>
<comment type="caution">
    <text evidence="3">The sequence shown here is derived from an EMBL/GenBank/DDBJ whole genome shotgun (WGS) entry which is preliminary data.</text>
</comment>
<dbReference type="InterPro" id="IPR012349">
    <property type="entry name" value="Split_barrel_FMN-bd"/>
</dbReference>
<sequence>MANQRGQVQMDDAEVDAFLTEQRSSTVATIGKDGAVHLVAMWYAWLDGHVYLETKAKSQKVVNLRRDPRMSFLVENGHTYDQLRGVALEGTGVVLEDEQLVWDVCVNVFERYNAPYTEEMRPFVDVMARNRVVVRLDADRVRSWDHRKLGLPAMDLGGSTAAAVR</sequence>
<dbReference type="Gene3D" id="2.30.110.10">
    <property type="entry name" value="Electron Transport, Fmn-binding Protein, Chain A"/>
    <property type="match status" value="1"/>
</dbReference>
<dbReference type="InterPro" id="IPR019920">
    <property type="entry name" value="F420-binding_dom_put"/>
</dbReference>
<evidence type="ECO:0000259" key="2">
    <source>
        <dbReference type="Pfam" id="PF01243"/>
    </source>
</evidence>
<dbReference type="Pfam" id="PF01243">
    <property type="entry name" value="PNPOx_N"/>
    <property type="match status" value="1"/>
</dbReference>
<reference evidence="3" key="1">
    <citation type="submission" date="2023-06" db="EMBL/GenBank/DDBJ databases">
        <title>Genome sequence of Nocardioides sp. SOB44.</title>
        <authorList>
            <person name="Zhang G."/>
        </authorList>
    </citation>
    <scope>NUCLEOTIDE SEQUENCE</scope>
    <source>
        <strain evidence="3">SOB44</strain>
    </source>
</reference>
<dbReference type="RefSeq" id="WP_302706259.1">
    <property type="nucleotide sequence ID" value="NZ_JAULSC010000003.1"/>
</dbReference>
<dbReference type="PANTHER" id="PTHR35176:SF6">
    <property type="entry name" value="HEME OXYGENASE HI_0854-RELATED"/>
    <property type="match status" value="1"/>
</dbReference>
<protein>
    <submittedName>
        <fullName evidence="3">TIGR03618 family F420-dependent PPOX class oxidoreductase</fullName>
    </submittedName>
</protein>
<keyword evidence="1" id="KW-0560">Oxidoreductase</keyword>
<accession>A0ABT8TMF5</accession>
<dbReference type="Proteomes" id="UP001168363">
    <property type="component" value="Unassembled WGS sequence"/>
</dbReference>
<keyword evidence="4" id="KW-1185">Reference proteome</keyword>
<evidence type="ECO:0000313" key="4">
    <source>
        <dbReference type="Proteomes" id="UP001168363"/>
    </source>
</evidence>
<dbReference type="PANTHER" id="PTHR35176">
    <property type="entry name" value="HEME OXYGENASE HI_0854-RELATED"/>
    <property type="match status" value="1"/>
</dbReference>